<feature type="compositionally biased region" description="Basic residues" evidence="1">
    <location>
        <begin position="436"/>
        <end position="445"/>
    </location>
</feature>
<dbReference type="EMBL" id="LR134350">
    <property type="protein sequence ID" value="VEG28662.1"/>
    <property type="molecule type" value="Genomic_DNA"/>
</dbReference>
<organism evidence="3 4">
    <name type="scientific">Actinomyces howellii</name>
    <dbReference type="NCBI Taxonomy" id="52771"/>
    <lineage>
        <taxon>Bacteria</taxon>
        <taxon>Bacillati</taxon>
        <taxon>Actinomycetota</taxon>
        <taxon>Actinomycetes</taxon>
        <taxon>Actinomycetales</taxon>
        <taxon>Actinomycetaceae</taxon>
        <taxon>Actinomyces</taxon>
    </lineage>
</organism>
<keyword evidence="4" id="KW-1185">Reference proteome</keyword>
<dbReference type="OrthoDB" id="3252737at2"/>
<feature type="region of interest" description="Disordered" evidence="1">
    <location>
        <begin position="282"/>
        <end position="445"/>
    </location>
</feature>
<feature type="compositionally biased region" description="Low complexity" evidence="1">
    <location>
        <begin position="390"/>
        <end position="401"/>
    </location>
</feature>
<dbReference type="PANTHER" id="PTHR45725:SF1">
    <property type="entry name" value="DISHEVELLED ASSOCIATED ACTIVATOR OF MORPHOGENESIS, ISOFORM D"/>
    <property type="match status" value="1"/>
</dbReference>
<feature type="compositionally biased region" description="Pro residues" evidence="1">
    <location>
        <begin position="289"/>
        <end position="303"/>
    </location>
</feature>
<reference evidence="3 4" key="1">
    <citation type="submission" date="2018-12" db="EMBL/GenBank/DDBJ databases">
        <authorList>
            <consortium name="Pathogen Informatics"/>
        </authorList>
    </citation>
    <scope>NUCLEOTIDE SEQUENCE [LARGE SCALE GENOMIC DNA]</scope>
    <source>
        <strain evidence="3 4">NCTC11636</strain>
    </source>
</reference>
<dbReference type="InterPro" id="IPR051425">
    <property type="entry name" value="Formin_Homology"/>
</dbReference>
<dbReference type="RefSeq" id="WP_126382698.1">
    <property type="nucleotide sequence ID" value="NZ_LR134350.1"/>
</dbReference>
<evidence type="ECO:0000256" key="1">
    <source>
        <dbReference type="SAM" id="MobiDB-lite"/>
    </source>
</evidence>
<feature type="domain" description="Novel toxin 15" evidence="2">
    <location>
        <begin position="51"/>
        <end position="193"/>
    </location>
</feature>
<evidence type="ECO:0000259" key="2">
    <source>
        <dbReference type="Pfam" id="PF15604"/>
    </source>
</evidence>
<dbReference type="Proteomes" id="UP000266895">
    <property type="component" value="Chromosome"/>
</dbReference>
<dbReference type="Pfam" id="PF15604">
    <property type="entry name" value="Ntox15"/>
    <property type="match status" value="1"/>
</dbReference>
<name>A0A448HHN5_9ACTO</name>
<dbReference type="InterPro" id="IPR028949">
    <property type="entry name" value="Ntox15"/>
</dbReference>
<feature type="compositionally biased region" description="Low complexity" evidence="1">
    <location>
        <begin position="245"/>
        <end position="269"/>
    </location>
</feature>
<proteinExistence type="predicted"/>
<dbReference type="KEGG" id="ahw:NCTC11636_01654"/>
<protein>
    <recommendedName>
        <fullName evidence="2">Novel toxin 15 domain-containing protein</fullName>
    </recommendedName>
</protein>
<dbReference type="AlphaFoldDB" id="A0A448HHN5"/>
<evidence type="ECO:0000313" key="4">
    <source>
        <dbReference type="Proteomes" id="UP000266895"/>
    </source>
</evidence>
<evidence type="ECO:0000313" key="3">
    <source>
        <dbReference type="EMBL" id="VEG28662.1"/>
    </source>
</evidence>
<feature type="compositionally biased region" description="Low complexity" evidence="1">
    <location>
        <begin position="304"/>
        <end position="323"/>
    </location>
</feature>
<feature type="compositionally biased region" description="Low complexity" evidence="1">
    <location>
        <begin position="417"/>
        <end position="431"/>
    </location>
</feature>
<feature type="region of interest" description="Disordered" evidence="1">
    <location>
        <begin position="245"/>
        <end position="270"/>
    </location>
</feature>
<gene>
    <name evidence="3" type="ORF">NCTC11636_01654</name>
</gene>
<accession>A0A448HHN5</accession>
<feature type="compositionally biased region" description="Low complexity" evidence="1">
    <location>
        <begin position="333"/>
        <end position="376"/>
    </location>
</feature>
<dbReference type="PANTHER" id="PTHR45725">
    <property type="entry name" value="FORMIN HOMOLOGY 2 FAMILY MEMBER"/>
    <property type="match status" value="1"/>
</dbReference>
<sequence length="445" mass="44943">MFTFGRAGGQRVLVWEGGAAAPASSLAWHSPTPVEVFFHTGGNPGLRALSGEFTRQLDRQLSALSLLSAQRLLEGIRAYRAQGRAPASKTVKDARQKFIDKVAKDLTDIHGFSRSRAREAVGLVDKALVVLHESDQVTYGPGDPVLIGGLPSMGLDRVNSSIGSQNKSVADVLERAVLAIPVERRAGCRLRLRAVLTASRSLARNLRHARVVLEARSAEQVFGLSARAPPWTPATIAADVAAAHHQAAIPASTPATDPGPGAPPGAGRITPHELLNAITARAGGRTPATPGPQTPPPPAPAPTIPTGATTPTTPTGATAPTIPSGVTVASGDPTTPTGATTPTTPTGATAPTTPTGATAPTTPTTPTTPTGATVASGAGGPGPVRAATFPAPASAPVQAPAHGTGAASARTPRQVKAAITARAAAAGQDRAPAPPAHRKSPGLDR</sequence>